<reference evidence="2 3" key="1">
    <citation type="submission" date="2015-09" db="EMBL/GenBank/DDBJ databases">
        <title>Draft Genome Sequence of the Strain BR 3267 (Bradyrhizobium yuanmingense) recommended as inoculant for cowpea in Brazil.</title>
        <authorList>
            <person name="Simoes-Araujo J.L."/>
            <person name="Zilli J.E."/>
        </authorList>
    </citation>
    <scope>NUCLEOTIDE SEQUENCE [LARGE SCALE GENOMIC DNA]</scope>
    <source>
        <strain evidence="2 3">BR3267</strain>
    </source>
</reference>
<protein>
    <submittedName>
        <fullName evidence="2">Uncharacterized protein</fullName>
    </submittedName>
</protein>
<accession>A0A0R3C813</accession>
<evidence type="ECO:0000256" key="1">
    <source>
        <dbReference type="SAM" id="MobiDB-lite"/>
    </source>
</evidence>
<organism evidence="2 3">
    <name type="scientific">Bradyrhizobium yuanmingense</name>
    <dbReference type="NCBI Taxonomy" id="108015"/>
    <lineage>
        <taxon>Bacteria</taxon>
        <taxon>Pseudomonadati</taxon>
        <taxon>Pseudomonadota</taxon>
        <taxon>Alphaproteobacteria</taxon>
        <taxon>Hyphomicrobiales</taxon>
        <taxon>Nitrobacteraceae</taxon>
        <taxon>Bradyrhizobium</taxon>
    </lineage>
</organism>
<name>A0A0R3C813_9BRAD</name>
<gene>
    <name evidence="2" type="ORF">AOQ72_21355</name>
</gene>
<evidence type="ECO:0000313" key="2">
    <source>
        <dbReference type="EMBL" id="KRP93824.1"/>
    </source>
</evidence>
<proteinExistence type="predicted"/>
<dbReference type="Proteomes" id="UP000051380">
    <property type="component" value="Unassembled WGS sequence"/>
</dbReference>
<dbReference type="AlphaFoldDB" id="A0A0R3C813"/>
<sequence>MKLQPAQHGPARPAPSDEEGVGFDACLAAHAQATVAMMPLSAADTQLAFFLPEAVKQFQQGMQGALPTRGVSGTPVGRLGRRRPSTASLCSSHDELNLIGKSPDRLITINRISVPIIWAHAGSTCLAKCIAPRYRQRNIAS</sequence>
<dbReference type="EMBL" id="LJYF01000029">
    <property type="protein sequence ID" value="KRP93824.1"/>
    <property type="molecule type" value="Genomic_DNA"/>
</dbReference>
<feature type="region of interest" description="Disordered" evidence="1">
    <location>
        <begin position="66"/>
        <end position="85"/>
    </location>
</feature>
<evidence type="ECO:0000313" key="3">
    <source>
        <dbReference type="Proteomes" id="UP000051380"/>
    </source>
</evidence>
<comment type="caution">
    <text evidence="2">The sequence shown here is derived from an EMBL/GenBank/DDBJ whole genome shotgun (WGS) entry which is preliminary data.</text>
</comment>